<feature type="domain" description="Tudor" evidence="9">
    <location>
        <begin position="1391"/>
        <end position="1449"/>
    </location>
</feature>
<dbReference type="Pfam" id="PF13445">
    <property type="entry name" value="zf-RING_UBOX"/>
    <property type="match status" value="1"/>
</dbReference>
<protein>
    <recommendedName>
        <fullName evidence="12">RING finger protein 17</fullName>
    </recommendedName>
</protein>
<organism evidence="10 11">
    <name type="scientific">Potamilus streckersoni</name>
    <dbReference type="NCBI Taxonomy" id="2493646"/>
    <lineage>
        <taxon>Eukaryota</taxon>
        <taxon>Metazoa</taxon>
        <taxon>Spiralia</taxon>
        <taxon>Lophotrochozoa</taxon>
        <taxon>Mollusca</taxon>
        <taxon>Bivalvia</taxon>
        <taxon>Autobranchia</taxon>
        <taxon>Heteroconchia</taxon>
        <taxon>Palaeoheterodonta</taxon>
        <taxon>Unionida</taxon>
        <taxon>Unionoidea</taxon>
        <taxon>Unionidae</taxon>
        <taxon>Ambleminae</taxon>
        <taxon>Lampsilini</taxon>
        <taxon>Potamilus</taxon>
    </lineage>
</organism>
<feature type="region of interest" description="Disordered" evidence="6">
    <location>
        <begin position="939"/>
        <end position="1032"/>
    </location>
</feature>
<dbReference type="Gene3D" id="2.40.50.90">
    <property type="match status" value="5"/>
</dbReference>
<feature type="compositionally biased region" description="Low complexity" evidence="6">
    <location>
        <begin position="1010"/>
        <end position="1021"/>
    </location>
</feature>
<evidence type="ECO:0000256" key="2">
    <source>
        <dbReference type="ARBA" id="ARBA00022771"/>
    </source>
</evidence>
<dbReference type="InterPro" id="IPR027370">
    <property type="entry name" value="Znf-RING_euk"/>
</dbReference>
<dbReference type="PANTHER" id="PTHR16442">
    <property type="entry name" value="RING FINGER PROTEIN 17"/>
    <property type="match status" value="1"/>
</dbReference>
<dbReference type="InterPro" id="IPR002999">
    <property type="entry name" value="Tudor"/>
</dbReference>
<evidence type="ECO:0000256" key="6">
    <source>
        <dbReference type="SAM" id="MobiDB-lite"/>
    </source>
</evidence>
<dbReference type="GO" id="GO:0008270">
    <property type="term" value="F:zinc ion binding"/>
    <property type="evidence" value="ECO:0007669"/>
    <property type="project" value="UniProtKB-KW"/>
</dbReference>
<feature type="domain" description="RING-type" evidence="7">
    <location>
        <begin position="7"/>
        <end position="56"/>
    </location>
</feature>
<dbReference type="SUPFAM" id="SSF57850">
    <property type="entry name" value="RING/U-box"/>
    <property type="match status" value="1"/>
</dbReference>
<evidence type="ECO:0008006" key="12">
    <source>
        <dbReference type="Google" id="ProtNLM"/>
    </source>
</evidence>
<dbReference type="Proteomes" id="UP001195483">
    <property type="component" value="Unassembled WGS sequence"/>
</dbReference>
<dbReference type="Pfam" id="PF00643">
    <property type="entry name" value="zf-B_box"/>
    <property type="match status" value="1"/>
</dbReference>
<dbReference type="InterPro" id="IPR013083">
    <property type="entry name" value="Znf_RING/FYVE/PHD"/>
</dbReference>
<feature type="region of interest" description="Disordered" evidence="6">
    <location>
        <begin position="1092"/>
        <end position="1114"/>
    </location>
</feature>
<dbReference type="EMBL" id="JAEAOA010001506">
    <property type="protein sequence ID" value="KAK3578562.1"/>
    <property type="molecule type" value="Genomic_DNA"/>
</dbReference>
<dbReference type="PROSITE" id="PS50119">
    <property type="entry name" value="ZF_BBOX"/>
    <property type="match status" value="2"/>
</dbReference>
<dbReference type="FunFam" id="2.30.30.140:FF:000018">
    <property type="entry name" value="Serine/threonine-protein kinase 31"/>
    <property type="match status" value="4"/>
</dbReference>
<dbReference type="Gene3D" id="3.30.40.10">
    <property type="entry name" value="Zinc/RING finger domain, C3HC4 (zinc finger)"/>
    <property type="match status" value="1"/>
</dbReference>
<feature type="compositionally biased region" description="Low complexity" evidence="6">
    <location>
        <begin position="978"/>
        <end position="987"/>
    </location>
</feature>
<reference evidence="10" key="1">
    <citation type="journal article" date="2021" name="Genome Biol. Evol.">
        <title>A High-Quality Reference Genome for a Parasitic Bivalve with Doubly Uniparental Inheritance (Bivalvia: Unionida).</title>
        <authorList>
            <person name="Smith C.H."/>
        </authorList>
    </citation>
    <scope>NUCLEOTIDE SEQUENCE</scope>
    <source>
        <strain evidence="10">CHS0354</strain>
    </source>
</reference>
<dbReference type="InterPro" id="IPR000315">
    <property type="entry name" value="Znf_B-box"/>
</dbReference>
<name>A0AAE0RS06_9BIVA</name>
<evidence type="ECO:0000313" key="10">
    <source>
        <dbReference type="EMBL" id="KAK3578562.1"/>
    </source>
</evidence>
<dbReference type="Pfam" id="PF00567">
    <property type="entry name" value="TUDOR"/>
    <property type="match status" value="5"/>
</dbReference>
<dbReference type="PROSITE" id="PS50304">
    <property type="entry name" value="TUDOR"/>
    <property type="match status" value="5"/>
</dbReference>
<evidence type="ECO:0000256" key="4">
    <source>
        <dbReference type="PROSITE-ProRule" id="PRU00024"/>
    </source>
</evidence>
<comment type="caution">
    <text evidence="10">The sequence shown here is derived from an EMBL/GenBank/DDBJ whole genome shotgun (WGS) entry which is preliminary data.</text>
</comment>
<feature type="compositionally biased region" description="Basic and acidic residues" evidence="6">
    <location>
        <begin position="447"/>
        <end position="458"/>
    </location>
</feature>
<dbReference type="CDD" id="cd19756">
    <property type="entry name" value="Bbox2"/>
    <property type="match status" value="1"/>
</dbReference>
<keyword evidence="11" id="KW-1185">Reference proteome</keyword>
<proteinExistence type="predicted"/>
<dbReference type="SMART" id="SM00336">
    <property type="entry name" value="BBOX"/>
    <property type="match status" value="2"/>
</dbReference>
<reference evidence="10" key="3">
    <citation type="submission" date="2023-05" db="EMBL/GenBank/DDBJ databases">
        <authorList>
            <person name="Smith C.H."/>
        </authorList>
    </citation>
    <scope>NUCLEOTIDE SEQUENCE</scope>
    <source>
        <strain evidence="10">CHS0354</strain>
        <tissue evidence="10">Mantle</tissue>
    </source>
</reference>
<dbReference type="InterPro" id="IPR017907">
    <property type="entry name" value="Znf_RING_CS"/>
</dbReference>
<evidence type="ECO:0000259" key="9">
    <source>
        <dbReference type="PROSITE" id="PS50304"/>
    </source>
</evidence>
<keyword evidence="3" id="KW-0862">Zinc</keyword>
<dbReference type="PROSITE" id="PS00518">
    <property type="entry name" value="ZF_RING_1"/>
    <property type="match status" value="1"/>
</dbReference>
<dbReference type="InterPro" id="IPR035437">
    <property type="entry name" value="SNase_OB-fold_sf"/>
</dbReference>
<feature type="region of interest" description="Disordered" evidence="6">
    <location>
        <begin position="1798"/>
        <end position="1843"/>
    </location>
</feature>
<feature type="domain" description="B box-type" evidence="8">
    <location>
        <begin position="176"/>
        <end position="218"/>
    </location>
</feature>
<evidence type="ECO:0000259" key="8">
    <source>
        <dbReference type="PROSITE" id="PS50119"/>
    </source>
</evidence>
<dbReference type="CDD" id="cd20379">
    <property type="entry name" value="Tudor_dTUD-like"/>
    <property type="match status" value="1"/>
</dbReference>
<keyword evidence="2 4" id="KW-0863">Zinc-finger</keyword>
<dbReference type="SUPFAM" id="SSF57845">
    <property type="entry name" value="B-box zinc-binding domain"/>
    <property type="match status" value="1"/>
</dbReference>
<keyword evidence="5" id="KW-0175">Coiled coil</keyword>
<accession>A0AAE0RS06</accession>
<evidence type="ECO:0000256" key="5">
    <source>
        <dbReference type="SAM" id="Coils"/>
    </source>
</evidence>
<dbReference type="CDD" id="cd19757">
    <property type="entry name" value="Bbox1"/>
    <property type="match status" value="1"/>
</dbReference>
<evidence type="ECO:0000256" key="1">
    <source>
        <dbReference type="ARBA" id="ARBA00022723"/>
    </source>
</evidence>
<feature type="domain" description="Tudor" evidence="9">
    <location>
        <begin position="527"/>
        <end position="592"/>
    </location>
</feature>
<feature type="domain" description="Tudor" evidence="9">
    <location>
        <begin position="1622"/>
        <end position="1682"/>
    </location>
</feature>
<reference evidence="10" key="2">
    <citation type="journal article" date="2021" name="Genome Biol. Evol.">
        <title>Developing a high-quality reference genome for a parasitic bivalve with doubly uniparental inheritance (Bivalvia: Unionida).</title>
        <authorList>
            <person name="Smith C.H."/>
        </authorList>
    </citation>
    <scope>NUCLEOTIDE SEQUENCE</scope>
    <source>
        <strain evidence="10">CHS0354</strain>
        <tissue evidence="10">Mantle</tissue>
    </source>
</reference>
<sequence>MQKCPSCPQCNSVFVAKDHGRVQRKPLLLICGHSFCETCISQMVKTKKTSIVCPTCLKETPLLQGTDCVKNMPVDLYLMGLLVYSQKTLLEQELSKITQASLAQTLKKKQISGEPAVGSKFSSDKVCRECSTKLATCKCTRCDCIMCAACFTKVHSLSTSLRQHQPMPLTDDSSVEVSPLCKVHDGRPIEYYCEDDNIPICSRCVIMGDHKGHSITSMEDKNKTVINEMEPLLQVANQVHRRIKRLDKSLVNYLPDMKTETESVIADVYKRFQRLHGLLQIRETQVLEEVYTRFRKGIEPIQQLRETLQEETKELERTIKGAQRIMNNNNEIIVNTKEILEKLEHAKDIPCIIIPASTETSETICFDSGGESMDTSILNYGSVVGAVPQRFSVQTHRQMPEEFLTDEIESLGSYTPFDSLSMVSTITDASDDIIIEDEQEIVFEETGSEKSSRKNDKQQKKKKQGREDLPQKVQVKGHNEQVYVSHIRNPCHFVVQLKREVPRLRSLSISINNWCNGPDAKKHLLKEVDVGDLVLAQYSSDKEWYRARVRQVVLVADDFSQTRVEVAYIDYGNTEVITVDSLRNMQVKFMKHPEFSFECGLSGIVAADKSGAWSLEAVQTFAKMVENRPILMSVISELNNILQVDLSKPPYDDILNDTPVSVRDALVFLELARFESPASVPVPGGAPAPKRNFISPDPRCKGEVLNVVVTCAGDPDNFYVQELGENSQYLETMMRMMHDTYSNDKRDNLNVVCPQIGMICVTQNPADNMWYRARITGLPGDKKVDVFFVDYGNLETVPYQNLRKLTDQFLVLPCQASKCSLADIENLTGGRWPEEALRDWSDMSMMRRFSMRVLDSCDPLMVVLHDPGDDPRYSVNGKMVAAGHAMSTGKWSLGVPSAAVQRRTTVTYEMAQPYIGVPKEPVGVVNSGCLQRTVNKASGLSEGLSGETPPLSPKFHRTTRSSPDDSILKPVSHSPVNSRPSSLSPGSSEKEIFRTPPLSPLRTPQPVKLTSSQVTMSTSSSEPPPPRPTSSFRMGVLVKDTAESVLKDQLLTDTTCLERSSTYWTDLFCYASKDPEKDSKYVRSSSTKIVASSQKKEASLPRKESLVAPKKEKPNHPVEVEVKISEFVSPSDFHVQLASSGTDGLDDLMESLKEACDKSGPTLTTWQKDGYCAARYSVDGKWYRAKITKIMHKNLMEVFMVDYGFTDTVSSSCLRQLTKVLKGPRCFAFRCHLADLVPAGDSKKWSHTASEYMMEVMKKKKLYIAKKGDIEDNSLPIDLILEEDIPETALEPASKNFQSLIDLMKEKGLGFSVRKGPKKQEKPGPKIFPVLHYTAVSEAPFQSSFRIVPMYVDYTAMIYFQMVDNATEFEHLHALLQKKFKDSDPHNSLQPWKVGQACVALFRLENVWCRATIQTIEPHRVKVQYIDYGNSEWVALDRLRANVEDIVHIPKQCFECTLHDIFPLMKDGTWPVPVLDYMHKQLVSKTCCVKVIERIVDRPIAVDLSLNGTDFGTHLVQIGMAQRGVYLTDQEILSLRISSALQTYKAFKTMELYPVGKRFPVCITNVELPDTVYFQHEKQLSTEDLSVEEIEKVEKIKGYLEKLEQLARDLNQKAPTFPALPIPSAGLACCAQFSFDQCWYRALIVEKNDSTGQVLVLYMDYGNSELVSLDRLRCLPPKYMSLPAQAVRCKLHDISLPVGMLAWRKEALQVVAQCISQKPILACIRSQKPVSVDLYEVLGQNVTRLAYQPALDQGLIQHTEESSVYGKALVGSHLTSEGSSLMTTDMNSQSSRSWEEIVEEGERGRNTDINTEDSDVLIESSEVIEPKPGVDTSVDNNPEENFD</sequence>
<feature type="domain" description="Tudor" evidence="9">
    <location>
        <begin position="753"/>
        <end position="812"/>
    </location>
</feature>
<evidence type="ECO:0000256" key="3">
    <source>
        <dbReference type="ARBA" id="ARBA00022833"/>
    </source>
</evidence>
<keyword evidence="1" id="KW-0479">Metal-binding</keyword>
<feature type="domain" description="Tudor" evidence="9">
    <location>
        <begin position="1165"/>
        <end position="1224"/>
    </location>
</feature>
<dbReference type="InterPro" id="IPR001841">
    <property type="entry name" value="Znf_RING"/>
</dbReference>
<dbReference type="PANTHER" id="PTHR16442:SF1">
    <property type="entry name" value="RING FINGER PROTEIN 17"/>
    <property type="match status" value="1"/>
</dbReference>
<evidence type="ECO:0000313" key="11">
    <source>
        <dbReference type="Proteomes" id="UP001195483"/>
    </source>
</evidence>
<dbReference type="SMART" id="SM00184">
    <property type="entry name" value="RING"/>
    <property type="match status" value="1"/>
</dbReference>
<dbReference type="SMART" id="SM00333">
    <property type="entry name" value="TUDOR"/>
    <property type="match status" value="5"/>
</dbReference>
<feature type="coiled-coil region" evidence="5">
    <location>
        <begin position="298"/>
        <end position="325"/>
    </location>
</feature>
<evidence type="ECO:0000259" key="7">
    <source>
        <dbReference type="PROSITE" id="PS50089"/>
    </source>
</evidence>
<feature type="region of interest" description="Disordered" evidence="6">
    <location>
        <begin position="444"/>
        <end position="471"/>
    </location>
</feature>
<feature type="compositionally biased region" description="Basic and acidic residues" evidence="6">
    <location>
        <begin position="1094"/>
        <end position="1114"/>
    </location>
</feature>
<feature type="domain" description="B box-type" evidence="8">
    <location>
        <begin position="122"/>
        <end position="169"/>
    </location>
</feature>
<dbReference type="SUPFAM" id="SSF63748">
    <property type="entry name" value="Tudor/PWWP/MBT"/>
    <property type="match status" value="5"/>
</dbReference>
<dbReference type="PROSITE" id="PS50089">
    <property type="entry name" value="ZF_RING_2"/>
    <property type="match status" value="1"/>
</dbReference>
<dbReference type="Gene3D" id="3.30.160.60">
    <property type="entry name" value="Classic Zinc Finger"/>
    <property type="match status" value="1"/>
</dbReference>
<dbReference type="Gene3D" id="2.30.30.140">
    <property type="match status" value="5"/>
</dbReference>
<gene>
    <name evidence="10" type="ORF">CHS0354_025278</name>
</gene>